<evidence type="ECO:0000259" key="1">
    <source>
        <dbReference type="Pfam" id="PF12773"/>
    </source>
</evidence>
<organism evidence="2 3">
    <name type="scientific">Winogradskya consettensis</name>
    <dbReference type="NCBI Taxonomy" id="113560"/>
    <lineage>
        <taxon>Bacteria</taxon>
        <taxon>Bacillati</taxon>
        <taxon>Actinomycetota</taxon>
        <taxon>Actinomycetes</taxon>
        <taxon>Micromonosporales</taxon>
        <taxon>Micromonosporaceae</taxon>
        <taxon>Winogradskya</taxon>
    </lineage>
</organism>
<accession>A0A919SXJ0</accession>
<evidence type="ECO:0000313" key="2">
    <source>
        <dbReference type="EMBL" id="GIM78953.1"/>
    </source>
</evidence>
<dbReference type="Pfam" id="PF12773">
    <property type="entry name" value="DZR"/>
    <property type="match status" value="1"/>
</dbReference>
<evidence type="ECO:0000313" key="3">
    <source>
        <dbReference type="Proteomes" id="UP000680865"/>
    </source>
</evidence>
<proteinExistence type="predicted"/>
<keyword evidence="3" id="KW-1185">Reference proteome</keyword>
<feature type="domain" description="DZANK-type" evidence="1">
    <location>
        <begin position="167"/>
        <end position="215"/>
    </location>
</feature>
<reference evidence="2" key="1">
    <citation type="submission" date="2021-03" db="EMBL/GenBank/DDBJ databases">
        <title>Whole genome shotgun sequence of Actinoplanes consettensis NBRC 14913.</title>
        <authorList>
            <person name="Komaki H."/>
            <person name="Tamura T."/>
        </authorList>
    </citation>
    <scope>NUCLEOTIDE SEQUENCE</scope>
    <source>
        <strain evidence="2">NBRC 14913</strain>
    </source>
</reference>
<dbReference type="InterPro" id="IPR025874">
    <property type="entry name" value="DZR"/>
</dbReference>
<dbReference type="AlphaFoldDB" id="A0A919SXJ0"/>
<dbReference type="Proteomes" id="UP000680865">
    <property type="component" value="Unassembled WGS sequence"/>
</dbReference>
<dbReference type="RefSeq" id="WP_213000832.1">
    <property type="nucleotide sequence ID" value="NZ_BAAATW010000017.1"/>
</dbReference>
<sequence>MAGMIGFTDNYQDRSNRDGFQFEFFCERCGNGYTSSFKRSVTGFGGKLLRMGGDLVGGEWGQKMSSIGYDSALFSDGVRGPAWDKAMREAVEEISPNFHQCHRCGQWVCGPVCWNGERGVCADCAPKLDQEIAGMQAEAQRHQLRESIARVDWTNNVQHQHEVTARCPSCSNETGGGKYCQHCGTPLAAAQEAARFCGQCGTKLNPSAMFCTGCGTTT</sequence>
<protein>
    <recommendedName>
        <fullName evidence="1">DZANK-type domain-containing protein</fullName>
    </recommendedName>
</protein>
<dbReference type="EMBL" id="BOQP01000036">
    <property type="protein sequence ID" value="GIM78953.1"/>
    <property type="molecule type" value="Genomic_DNA"/>
</dbReference>
<comment type="caution">
    <text evidence="2">The sequence shown here is derived from an EMBL/GenBank/DDBJ whole genome shotgun (WGS) entry which is preliminary data.</text>
</comment>
<name>A0A919SXJ0_9ACTN</name>
<gene>
    <name evidence="2" type="ORF">Aco04nite_63020</name>
</gene>